<name>A0A8X6J6H2_9ARAC</name>
<dbReference type="Proteomes" id="UP000886998">
    <property type="component" value="Unassembled WGS sequence"/>
</dbReference>
<accession>A0A8X6J6H2</accession>
<feature type="compositionally biased region" description="Basic and acidic residues" evidence="1">
    <location>
        <begin position="88"/>
        <end position="104"/>
    </location>
</feature>
<feature type="region of interest" description="Disordered" evidence="1">
    <location>
        <begin position="49"/>
        <end position="104"/>
    </location>
</feature>
<evidence type="ECO:0000313" key="2">
    <source>
        <dbReference type="EMBL" id="GFS40072.1"/>
    </source>
</evidence>
<proteinExistence type="predicted"/>
<dbReference type="AlphaFoldDB" id="A0A8X6J6H2"/>
<dbReference type="EMBL" id="BMAV01025258">
    <property type="protein sequence ID" value="GFS40072.1"/>
    <property type="molecule type" value="Genomic_DNA"/>
</dbReference>
<evidence type="ECO:0000313" key="3">
    <source>
        <dbReference type="Proteomes" id="UP000886998"/>
    </source>
</evidence>
<feature type="region of interest" description="Disordered" evidence="1">
    <location>
        <begin position="1"/>
        <end position="23"/>
    </location>
</feature>
<keyword evidence="3" id="KW-1185">Reference proteome</keyword>
<gene>
    <name evidence="2" type="ORF">TNIN_392541</name>
</gene>
<protein>
    <submittedName>
        <fullName evidence="2">Uncharacterized protein</fullName>
    </submittedName>
</protein>
<evidence type="ECO:0000256" key="1">
    <source>
        <dbReference type="SAM" id="MobiDB-lite"/>
    </source>
</evidence>
<feature type="compositionally biased region" description="Basic and acidic residues" evidence="1">
    <location>
        <begin position="49"/>
        <end position="58"/>
    </location>
</feature>
<reference evidence="2" key="1">
    <citation type="submission" date="2020-08" db="EMBL/GenBank/DDBJ databases">
        <title>Multicomponent nature underlies the extraordinary mechanical properties of spider dragline silk.</title>
        <authorList>
            <person name="Kono N."/>
            <person name="Nakamura H."/>
            <person name="Mori M."/>
            <person name="Yoshida Y."/>
            <person name="Ohtoshi R."/>
            <person name="Malay A.D."/>
            <person name="Moran D.A.P."/>
            <person name="Tomita M."/>
            <person name="Numata K."/>
            <person name="Arakawa K."/>
        </authorList>
    </citation>
    <scope>NUCLEOTIDE SEQUENCE</scope>
</reference>
<comment type="caution">
    <text evidence="2">The sequence shown here is derived from an EMBL/GenBank/DDBJ whole genome shotgun (WGS) entry which is preliminary data.</text>
</comment>
<organism evidence="2 3">
    <name type="scientific">Trichonephila inaurata madagascariensis</name>
    <dbReference type="NCBI Taxonomy" id="2747483"/>
    <lineage>
        <taxon>Eukaryota</taxon>
        <taxon>Metazoa</taxon>
        <taxon>Ecdysozoa</taxon>
        <taxon>Arthropoda</taxon>
        <taxon>Chelicerata</taxon>
        <taxon>Arachnida</taxon>
        <taxon>Araneae</taxon>
        <taxon>Araneomorphae</taxon>
        <taxon>Entelegynae</taxon>
        <taxon>Araneoidea</taxon>
        <taxon>Nephilidae</taxon>
        <taxon>Trichonephila</taxon>
        <taxon>Trichonephila inaurata</taxon>
    </lineage>
</organism>
<sequence length="104" mass="11817">MCKGRDSMWVPAEHIQHSSPRHSNTLRLRIKSKSSEFGIDYLIHVTRRVDDQSKRREPPSLTAELHLASEALRSKGSSRAETPEEALDECHHGRVASMDEKAKD</sequence>